<dbReference type="OrthoDB" id="2634410at2759"/>
<dbReference type="EMBL" id="NHYE01001258">
    <property type="protein sequence ID" value="PPQ97404.1"/>
    <property type="molecule type" value="Genomic_DNA"/>
</dbReference>
<keyword evidence="3" id="KW-1185">Reference proteome</keyword>
<feature type="region of interest" description="Disordered" evidence="1">
    <location>
        <begin position="1"/>
        <end position="81"/>
    </location>
</feature>
<dbReference type="InParanoid" id="A0A409Y2X9"/>
<comment type="caution">
    <text evidence="2">The sequence shown here is derived from an EMBL/GenBank/DDBJ whole genome shotgun (WGS) entry which is preliminary data.</text>
</comment>
<evidence type="ECO:0000313" key="3">
    <source>
        <dbReference type="Proteomes" id="UP000284706"/>
    </source>
</evidence>
<protein>
    <submittedName>
        <fullName evidence="2">Uncharacterized protein</fullName>
    </submittedName>
</protein>
<sequence>MSTAGGVPDFYWPTANPNRPHKISPTPSVGHAVSPPLHAKSSPKVSGMHPSRFEEKKELFAPCTQQTKQANPEPNVTKKELRSSTEVESLVSRVAKALASWKGEKKFQFFDIDEAGYKKITEAAEKGEIPNWKEFRKLDYDRFTKVLILECPSLAHEVTASIMSRVNHKYVTGSSTVPLTDGGKVPDGSLMDIDYSLLLAKEAKENSGNDSEESSDGSEEGSDSSEGSDDSEGSDGSAEDDDGNRDNDGDQSEYGDDNDPEVDPDAVEILDEEEPDELLTQTDETRFHCPTIVIEAAYSDSVPKLQRDCARWVACSRGGVRLAVGFNIGGQKGVAERELKKLSYTFWRVIRVKVQDSLPTEEEEGKLYQDGNAEHLRYHSTSKVGSKWRTYYVAPSKTRQIFPEDDEVPKTLVLRKRHVLRQASEQEKDQTILEVKFSDIIQGVKDRLDIMDHVDGKYSKGSKRRRKESGQSGEQPVKKRRTQRTTAGSRKGVGEKPKDKKKAGSSTLSRGITGRSK</sequence>
<dbReference type="AlphaFoldDB" id="A0A409Y2X9"/>
<dbReference type="Proteomes" id="UP000284706">
    <property type="component" value="Unassembled WGS sequence"/>
</dbReference>
<dbReference type="STRING" id="231916.A0A409Y2X9"/>
<evidence type="ECO:0000313" key="2">
    <source>
        <dbReference type="EMBL" id="PPQ97404.1"/>
    </source>
</evidence>
<name>A0A409Y2X9_9AGAR</name>
<feature type="compositionally biased region" description="Acidic residues" evidence="1">
    <location>
        <begin position="210"/>
        <end position="264"/>
    </location>
</feature>
<gene>
    <name evidence="2" type="ORF">CVT26_006805</name>
</gene>
<feature type="compositionally biased region" description="Polar residues" evidence="1">
    <location>
        <begin position="63"/>
        <end position="74"/>
    </location>
</feature>
<feature type="region of interest" description="Disordered" evidence="1">
    <location>
        <begin position="204"/>
        <end position="264"/>
    </location>
</feature>
<accession>A0A409Y2X9</accession>
<reference evidence="2 3" key="1">
    <citation type="journal article" date="2018" name="Evol. Lett.">
        <title>Horizontal gene cluster transfer increased hallucinogenic mushroom diversity.</title>
        <authorList>
            <person name="Reynolds H.T."/>
            <person name="Vijayakumar V."/>
            <person name="Gluck-Thaler E."/>
            <person name="Korotkin H.B."/>
            <person name="Matheny P.B."/>
            <person name="Slot J.C."/>
        </authorList>
    </citation>
    <scope>NUCLEOTIDE SEQUENCE [LARGE SCALE GENOMIC DNA]</scope>
    <source>
        <strain evidence="2 3">SRW20</strain>
    </source>
</reference>
<evidence type="ECO:0000256" key="1">
    <source>
        <dbReference type="SAM" id="MobiDB-lite"/>
    </source>
</evidence>
<organism evidence="2 3">
    <name type="scientific">Gymnopilus dilepis</name>
    <dbReference type="NCBI Taxonomy" id="231916"/>
    <lineage>
        <taxon>Eukaryota</taxon>
        <taxon>Fungi</taxon>
        <taxon>Dikarya</taxon>
        <taxon>Basidiomycota</taxon>
        <taxon>Agaricomycotina</taxon>
        <taxon>Agaricomycetes</taxon>
        <taxon>Agaricomycetidae</taxon>
        <taxon>Agaricales</taxon>
        <taxon>Agaricineae</taxon>
        <taxon>Hymenogastraceae</taxon>
        <taxon>Gymnopilus</taxon>
    </lineage>
</organism>
<feature type="region of interest" description="Disordered" evidence="1">
    <location>
        <begin position="455"/>
        <end position="517"/>
    </location>
</feature>
<proteinExistence type="predicted"/>